<name>X1D5S0_9ZZZZ</name>
<accession>X1D5S0</accession>
<sequence length="30" mass="3241">PDAQSTVCETVPEGLTQVIQFEALIPNRLA</sequence>
<organism evidence="1">
    <name type="scientific">marine sediment metagenome</name>
    <dbReference type="NCBI Taxonomy" id="412755"/>
    <lineage>
        <taxon>unclassified sequences</taxon>
        <taxon>metagenomes</taxon>
        <taxon>ecological metagenomes</taxon>
    </lineage>
</organism>
<dbReference type="EMBL" id="BART01038251">
    <property type="protein sequence ID" value="GAH15542.1"/>
    <property type="molecule type" value="Genomic_DNA"/>
</dbReference>
<reference evidence="1" key="1">
    <citation type="journal article" date="2014" name="Front. Microbiol.">
        <title>High frequency of phylogenetically diverse reductive dehalogenase-homologous genes in deep subseafloor sedimentary metagenomes.</title>
        <authorList>
            <person name="Kawai M."/>
            <person name="Futagami T."/>
            <person name="Toyoda A."/>
            <person name="Takaki Y."/>
            <person name="Nishi S."/>
            <person name="Hori S."/>
            <person name="Arai W."/>
            <person name="Tsubouchi T."/>
            <person name="Morono Y."/>
            <person name="Uchiyama I."/>
            <person name="Ito T."/>
            <person name="Fujiyama A."/>
            <person name="Inagaki F."/>
            <person name="Takami H."/>
        </authorList>
    </citation>
    <scope>NUCLEOTIDE SEQUENCE</scope>
    <source>
        <strain evidence="1">Expedition CK06-06</strain>
    </source>
</reference>
<comment type="caution">
    <text evidence="1">The sequence shown here is derived from an EMBL/GenBank/DDBJ whole genome shotgun (WGS) entry which is preliminary data.</text>
</comment>
<evidence type="ECO:0000313" key="1">
    <source>
        <dbReference type="EMBL" id="GAH15542.1"/>
    </source>
</evidence>
<proteinExistence type="predicted"/>
<protein>
    <submittedName>
        <fullName evidence="1">Uncharacterized protein</fullName>
    </submittedName>
</protein>
<feature type="non-terminal residue" evidence="1">
    <location>
        <position position="1"/>
    </location>
</feature>
<dbReference type="AlphaFoldDB" id="X1D5S0"/>
<gene>
    <name evidence="1" type="ORF">S01H4_63549</name>
</gene>